<feature type="region of interest" description="Disordered" evidence="1">
    <location>
        <begin position="1121"/>
        <end position="1151"/>
    </location>
</feature>
<dbReference type="PROSITE" id="PS50275">
    <property type="entry name" value="SAC"/>
    <property type="match status" value="1"/>
</dbReference>
<proteinExistence type="predicted"/>
<evidence type="ECO:0000313" key="4">
    <source>
        <dbReference type="Proteomes" id="UP001470230"/>
    </source>
</evidence>
<organism evidence="3 4">
    <name type="scientific">Tritrichomonas musculus</name>
    <dbReference type="NCBI Taxonomy" id="1915356"/>
    <lineage>
        <taxon>Eukaryota</taxon>
        <taxon>Metamonada</taxon>
        <taxon>Parabasalia</taxon>
        <taxon>Tritrichomonadida</taxon>
        <taxon>Tritrichomonadidae</taxon>
        <taxon>Tritrichomonas</taxon>
    </lineage>
</organism>
<protein>
    <recommendedName>
        <fullName evidence="2">SAC domain-containing protein</fullName>
    </recommendedName>
</protein>
<name>A0ABR2IYJ4_9EUKA</name>
<feature type="domain" description="SAC" evidence="2">
    <location>
        <begin position="145"/>
        <end position="432"/>
    </location>
</feature>
<dbReference type="Proteomes" id="UP001470230">
    <property type="component" value="Unassembled WGS sequence"/>
</dbReference>
<feature type="compositionally biased region" description="Acidic residues" evidence="1">
    <location>
        <begin position="1014"/>
        <end position="1024"/>
    </location>
</feature>
<comment type="caution">
    <text evidence="3">The sequence shown here is derived from an EMBL/GenBank/DDBJ whole genome shotgun (WGS) entry which is preliminary data.</text>
</comment>
<evidence type="ECO:0000313" key="3">
    <source>
        <dbReference type="EMBL" id="KAK8870308.1"/>
    </source>
</evidence>
<keyword evidence="4" id="KW-1185">Reference proteome</keyword>
<gene>
    <name evidence="3" type="ORF">M9Y10_008186</name>
</gene>
<dbReference type="Pfam" id="PF02383">
    <property type="entry name" value="Syja_N"/>
    <property type="match status" value="1"/>
</dbReference>
<reference evidence="3 4" key="1">
    <citation type="submission" date="2024-04" db="EMBL/GenBank/DDBJ databases">
        <title>Tritrichomonas musculus Genome.</title>
        <authorList>
            <person name="Alves-Ferreira E."/>
            <person name="Grigg M."/>
            <person name="Lorenzi H."/>
            <person name="Galac M."/>
        </authorList>
    </citation>
    <scope>NUCLEOTIDE SEQUENCE [LARGE SCALE GENOMIC DNA]</scope>
    <source>
        <strain evidence="3 4">EAF2021</strain>
    </source>
</reference>
<accession>A0ABR2IYJ4</accession>
<dbReference type="PANTHER" id="PTHR46817">
    <property type="entry name" value="PHOSPHOINOSITIDE PHOSPHATASE SAC9-RELATED"/>
    <property type="match status" value="1"/>
</dbReference>
<dbReference type="PANTHER" id="PTHR46817:SF1">
    <property type="entry name" value="SAC DOMAIN-CONTAINING PROTEIN"/>
    <property type="match status" value="1"/>
</dbReference>
<evidence type="ECO:0000259" key="2">
    <source>
        <dbReference type="PROSITE" id="PS50275"/>
    </source>
</evidence>
<dbReference type="InterPro" id="IPR002013">
    <property type="entry name" value="SAC_dom"/>
</dbReference>
<dbReference type="EMBL" id="JAPFFF010000014">
    <property type="protein sequence ID" value="KAK8870308.1"/>
    <property type="molecule type" value="Genomic_DNA"/>
</dbReference>
<sequence length="1257" mass="145204">MTRLNSNVRLYNSQRIKIAYLSVSVRTPPNLLPFSKKPPSSVYIFSIDKETGGMYHGGFPNIDIFPNENAFFNFLKSMYAEIFDIEDLGTHLIGATVSGNQFIIVSVKEKEEVARIFNQPIYKITNVNYKYIPLWNTKQPTNTILQNFNICYNHFFCPTLDISSRFPYPKYTISNKAFCWNKRFLIPFEENHALNACIIVLQGAVFSMSKEYSSGFNIFYVVKRSAMFPGTRYNARGLNSTIDPANECECDLIFLEDNKYYAQSWRRGSPPVLWETEIKNLVMANHVVKENANNDTPMYFLDSIIQRFETEKICVISLLQKNGQEKRIDEVYSEGVETLSNVFPHVTLKYTNFDINALLKEKGIDNMVSEFYSLISNDINESNFTVVDSKTGDYHISNKDNHQKRQKTVFRFNCADSLDRTNVATFFYSLVLTAKFIMKSGCEEFKKPDFKGEIQLTHPIDSLNKKVIDFLGECFIISGNIISLMYTNTDAIKTHIIRHFMTPTKEGTKDSDKVVSVYRRFQNCIYDGTRQAIIEEWTSTMVKNSQFTLDEQHISLLSRIVYEKTSIVHQILESPIQKFTLLPKGDNIVVVMFPEPFLLCSISIFVVPNLLSSLCNITLTVDSDLDSHSLFFHNITLPLFSEYRTVSLVDTAIDGQDKDVKGVWVTYDIRKMAKLSNYYPIDPLCLQPTSFVSVKFSAFCKKMNLGNIRFRVKRPNNPRKCYYITGKPPFIQGKTAYEHLTEIYKNLDYRHQTLSELRSIELTRIEFGINDYYRNNYLVRLKRNPWVYDLRSYSLRKNKDLLCINCGEKANDYDKSPPFFIPDSMYPITCVKTDKLDESNKKSAIVLCKDCKTIFDEQMQIQLYILKNVSSKALIDVNEYVGFYSTTFSHYEGKPVELNHMAKVFLSTLLDADDKKLRKLLTGGDAEIEIVESSDQKIILCYPIGVCLDTITVNFMKPVSPDLFNMVLTIYDDEGLKKATLTSLDIKQVETVTTKNDNNNNINEDQKDDSNSSSDDDEESDDSSDSNSRNNENANLPKSTYKFKISDIPPCVQSIKISFDKNPIAVERIKKENENDENAENSNYPDLDIILNSLYITGIFKYVSTRTTIIQSSPQLKLKFDQEEQIQESTEKSKKKKPKKKEEDEEENALPRFSETRCKEWNPTFRTQEFRYKKKSILGYAIKPPQNRENRAHSLILGFFNNNKYISHESIIIPTEIDNDGIMYFPVSSRPSDFNSIIVFYLDRIGFVEPYKFMFFD</sequence>
<evidence type="ECO:0000256" key="1">
    <source>
        <dbReference type="SAM" id="MobiDB-lite"/>
    </source>
</evidence>
<feature type="region of interest" description="Disordered" evidence="1">
    <location>
        <begin position="995"/>
        <end position="1036"/>
    </location>
</feature>